<gene>
    <name evidence="1" type="ORF">POM99_03340</name>
</gene>
<protein>
    <recommendedName>
        <fullName evidence="3">Phosphate transport system regulatory protein PhoU</fullName>
    </recommendedName>
</protein>
<dbReference type="Proteomes" id="UP001222770">
    <property type="component" value="Unassembled WGS sequence"/>
</dbReference>
<keyword evidence="2" id="KW-1185">Reference proteome</keyword>
<organism evidence="1 2">
    <name type="scientific">Novosphingobium cyanobacteriorum</name>
    <dbReference type="NCBI Taxonomy" id="3024215"/>
    <lineage>
        <taxon>Bacteria</taxon>
        <taxon>Pseudomonadati</taxon>
        <taxon>Pseudomonadota</taxon>
        <taxon>Alphaproteobacteria</taxon>
        <taxon>Sphingomonadales</taxon>
        <taxon>Sphingomonadaceae</taxon>
        <taxon>Novosphingobium</taxon>
    </lineage>
</organism>
<reference evidence="1 2" key="1">
    <citation type="submission" date="2023-03" db="EMBL/GenBank/DDBJ databases">
        <title>Novosphingobium cyanobacteriorum sp. nov., isolated from a eutrophic reservoir during the Microcystis bloom period.</title>
        <authorList>
            <person name="Kang M."/>
            <person name="Le V."/>
            <person name="Ko S.-R."/>
            <person name="Lee S.-A."/>
            <person name="Ahn C.-Y."/>
        </authorList>
    </citation>
    <scope>NUCLEOTIDE SEQUENCE [LARGE SCALE GENOMIC DNA]</scope>
    <source>
        <strain evidence="1 2">HBC54</strain>
    </source>
</reference>
<accession>A0ABT6CIP4</accession>
<evidence type="ECO:0008006" key="3">
    <source>
        <dbReference type="Google" id="ProtNLM"/>
    </source>
</evidence>
<sequence length="58" mass="6274">MDEGKMGAERKSVYRQFAGDLDQMATRVAEMGDLLLAAHLQAALDHLRTVLVSDEAAG</sequence>
<name>A0ABT6CIP4_9SPHN</name>
<evidence type="ECO:0000313" key="1">
    <source>
        <dbReference type="EMBL" id="MDF8332222.1"/>
    </source>
</evidence>
<dbReference type="EMBL" id="JAROCY010000003">
    <property type="protein sequence ID" value="MDF8332222.1"/>
    <property type="molecule type" value="Genomic_DNA"/>
</dbReference>
<dbReference type="RefSeq" id="WP_277275390.1">
    <property type="nucleotide sequence ID" value="NZ_JAROCY010000003.1"/>
</dbReference>
<comment type="caution">
    <text evidence="1">The sequence shown here is derived from an EMBL/GenBank/DDBJ whole genome shotgun (WGS) entry which is preliminary data.</text>
</comment>
<proteinExistence type="predicted"/>
<evidence type="ECO:0000313" key="2">
    <source>
        <dbReference type="Proteomes" id="UP001222770"/>
    </source>
</evidence>